<name>B6BHG6_SULGG</name>
<dbReference type="SUPFAM" id="SSF51735">
    <property type="entry name" value="NAD(P)-binding Rossmann-fold domains"/>
    <property type="match status" value="1"/>
</dbReference>
<dbReference type="STRING" id="929558.SMGD1_1439"/>
<dbReference type="OrthoDB" id="751203at2"/>
<evidence type="ECO:0000313" key="1">
    <source>
        <dbReference type="EMBL" id="EHP29963.1"/>
    </source>
</evidence>
<protein>
    <submittedName>
        <fullName evidence="1">Protein containing NAD(P)-binding domain</fullName>
    </submittedName>
</protein>
<dbReference type="Gene3D" id="3.40.50.720">
    <property type="entry name" value="NAD(P)-binding Rossmann-like Domain"/>
    <property type="match status" value="1"/>
</dbReference>
<dbReference type="EMBL" id="AFRZ01000001">
    <property type="protein sequence ID" value="EHP29963.1"/>
    <property type="molecule type" value="Genomic_DNA"/>
</dbReference>
<dbReference type="RefSeq" id="WP_008336271.1">
    <property type="nucleotide sequence ID" value="NZ_AFRZ01000001.1"/>
</dbReference>
<dbReference type="Proteomes" id="UP000006431">
    <property type="component" value="Unassembled WGS sequence"/>
</dbReference>
<accession>B6BHG6</accession>
<gene>
    <name evidence="1" type="ORF">SMGD1_1439</name>
</gene>
<sequence length="231" mass="25980">MIDKKSVGIVGCGWLGKPLAETLSDAFNVECFSRETTSDDSSFWHRDTIIVAINTKDNYLATLQKIATLASASSNIILMSSISVYREFDTEVDESAVITQIGRQKEAEELMQKLREKLVILRLGGLMGEDRISGKWKSVSAFTDGEVNYIRRDDVIDITKKILEYDVKNGIFNLVAPLHPLRSEVHKKNSKTFGLELGTFQGKTSRVVSSDAIVKKLNYTFLHPDPLEFWN</sequence>
<dbReference type="HOGENOM" id="CLU_007383_11_1_7"/>
<evidence type="ECO:0000313" key="2">
    <source>
        <dbReference type="Proteomes" id="UP000006431"/>
    </source>
</evidence>
<keyword evidence="2" id="KW-1185">Reference proteome</keyword>
<dbReference type="InterPro" id="IPR036291">
    <property type="entry name" value="NAD(P)-bd_dom_sf"/>
</dbReference>
<proteinExistence type="predicted"/>
<dbReference type="AlphaFoldDB" id="B6BHG6"/>
<accession>H1FT44</accession>
<dbReference type="PATRIC" id="fig|929558.5.peg.1430"/>
<organism evidence="1 2">
    <name type="scientific">Sulfurimonas gotlandica (strain DSM 19862 / JCM 16533 / GD1)</name>
    <dbReference type="NCBI Taxonomy" id="929558"/>
    <lineage>
        <taxon>Bacteria</taxon>
        <taxon>Pseudomonadati</taxon>
        <taxon>Campylobacterota</taxon>
        <taxon>Epsilonproteobacteria</taxon>
        <taxon>Campylobacterales</taxon>
        <taxon>Sulfurimonadaceae</taxon>
        <taxon>Sulfurimonas</taxon>
    </lineage>
</organism>
<dbReference type="eggNOG" id="COG0451">
    <property type="taxonomic scope" value="Bacteria"/>
</dbReference>
<comment type="caution">
    <text evidence="1">The sequence shown here is derived from an EMBL/GenBank/DDBJ whole genome shotgun (WGS) entry which is preliminary data.</text>
</comment>
<reference evidence="1 2" key="1">
    <citation type="journal article" date="2012" name="Proc. Natl. Acad. Sci. U.S.A.">
        <title>Genome and physiology of a model Epsilonproteobacterium responsible for sulfide detoxification in marine oxygen depletion zones.</title>
        <authorList>
            <person name="Grote J."/>
            <person name="Schott T."/>
            <person name="Bruckner C.G."/>
            <person name="Glockner F.O."/>
            <person name="Jost G."/>
            <person name="Teeling H."/>
            <person name="Labrenz M."/>
            <person name="Jurgens K."/>
        </authorList>
    </citation>
    <scope>NUCLEOTIDE SEQUENCE [LARGE SCALE GENOMIC DNA]</scope>
    <source>
        <strain evidence="1 2">GD1</strain>
    </source>
</reference>